<reference evidence="7 8" key="1">
    <citation type="submission" date="2024-11" db="EMBL/GenBank/DDBJ databases">
        <title>A near-complete genome assembly of Cinchona calisaya.</title>
        <authorList>
            <person name="Lian D.C."/>
            <person name="Zhao X.W."/>
            <person name="Wei L."/>
        </authorList>
    </citation>
    <scope>NUCLEOTIDE SEQUENCE [LARGE SCALE GENOMIC DNA]</scope>
    <source>
        <tissue evidence="7">Nenye</tissue>
    </source>
</reference>
<organism evidence="7 8">
    <name type="scientific">Cinchona calisaya</name>
    <dbReference type="NCBI Taxonomy" id="153742"/>
    <lineage>
        <taxon>Eukaryota</taxon>
        <taxon>Viridiplantae</taxon>
        <taxon>Streptophyta</taxon>
        <taxon>Embryophyta</taxon>
        <taxon>Tracheophyta</taxon>
        <taxon>Spermatophyta</taxon>
        <taxon>Magnoliopsida</taxon>
        <taxon>eudicotyledons</taxon>
        <taxon>Gunneridae</taxon>
        <taxon>Pentapetalae</taxon>
        <taxon>asterids</taxon>
        <taxon>lamiids</taxon>
        <taxon>Gentianales</taxon>
        <taxon>Rubiaceae</taxon>
        <taxon>Cinchonoideae</taxon>
        <taxon>Cinchoneae</taxon>
        <taxon>Cinchona</taxon>
    </lineage>
</organism>
<dbReference type="GO" id="GO:0080090">
    <property type="term" value="P:regulation of primary metabolic process"/>
    <property type="evidence" value="ECO:0007669"/>
    <property type="project" value="UniProtKB-ARBA"/>
</dbReference>
<dbReference type="GO" id="GO:0005634">
    <property type="term" value="C:nucleus"/>
    <property type="evidence" value="ECO:0007669"/>
    <property type="project" value="UniProtKB-SubCell"/>
</dbReference>
<name>A0ABD2XV65_9GENT</name>
<dbReference type="Pfam" id="PF14215">
    <property type="entry name" value="bHLH-MYC_N"/>
    <property type="match status" value="1"/>
</dbReference>
<comment type="caution">
    <text evidence="7">The sequence shown here is derived from an EMBL/GenBank/DDBJ whole genome shotgun (WGS) entry which is preliminary data.</text>
</comment>
<keyword evidence="2" id="KW-0805">Transcription regulation</keyword>
<dbReference type="SUPFAM" id="SSF47459">
    <property type="entry name" value="HLH, helix-loop-helix DNA-binding domain"/>
    <property type="match status" value="1"/>
</dbReference>
<comment type="subcellular location">
    <subcellularLocation>
        <location evidence="1">Nucleus</location>
    </subcellularLocation>
</comment>
<keyword evidence="5" id="KW-0539">Nucleus</keyword>
<gene>
    <name evidence="7" type="ORF">ACH5RR_041580</name>
</gene>
<dbReference type="InterPro" id="IPR036638">
    <property type="entry name" value="HLH_DNA-bd_sf"/>
</dbReference>
<evidence type="ECO:0000256" key="1">
    <source>
        <dbReference type="ARBA" id="ARBA00004123"/>
    </source>
</evidence>
<feature type="domain" description="BHLH" evidence="6">
    <location>
        <begin position="456"/>
        <end position="505"/>
    </location>
</feature>
<keyword evidence="4" id="KW-0804">Transcription</keyword>
<proteinExistence type="predicted"/>
<dbReference type="Gene3D" id="4.10.280.10">
    <property type="entry name" value="Helix-loop-helix DNA-binding domain"/>
    <property type="match status" value="1"/>
</dbReference>
<dbReference type="Pfam" id="PF00010">
    <property type="entry name" value="HLH"/>
    <property type="match status" value="1"/>
</dbReference>
<evidence type="ECO:0000259" key="6">
    <source>
        <dbReference type="PROSITE" id="PS50888"/>
    </source>
</evidence>
<evidence type="ECO:0000313" key="8">
    <source>
        <dbReference type="Proteomes" id="UP001630127"/>
    </source>
</evidence>
<dbReference type="InterPro" id="IPR054502">
    <property type="entry name" value="bHLH-TF_ACT-like_plant"/>
</dbReference>
<dbReference type="AlphaFoldDB" id="A0ABD2XV65"/>
<dbReference type="PROSITE" id="PS50888">
    <property type="entry name" value="BHLH"/>
    <property type="match status" value="1"/>
</dbReference>
<dbReference type="Pfam" id="PF22754">
    <property type="entry name" value="bHLH-TF_ACT-like_plant"/>
    <property type="match status" value="1"/>
</dbReference>
<evidence type="ECO:0000256" key="2">
    <source>
        <dbReference type="ARBA" id="ARBA00023015"/>
    </source>
</evidence>
<protein>
    <recommendedName>
        <fullName evidence="6">BHLH domain-containing protein</fullName>
    </recommendedName>
</protein>
<evidence type="ECO:0000256" key="3">
    <source>
        <dbReference type="ARBA" id="ARBA00023159"/>
    </source>
</evidence>
<accession>A0ABD2XV65</accession>
<dbReference type="InterPro" id="IPR023213">
    <property type="entry name" value="CAT-like_dom_sf"/>
</dbReference>
<dbReference type="Proteomes" id="UP001630127">
    <property type="component" value="Unassembled WGS sequence"/>
</dbReference>
<dbReference type="PANTHER" id="PTHR46266">
    <property type="entry name" value="TRANSCRIPTION FACTOR TT8"/>
    <property type="match status" value="1"/>
</dbReference>
<evidence type="ECO:0000256" key="5">
    <source>
        <dbReference type="ARBA" id="ARBA00023242"/>
    </source>
</evidence>
<dbReference type="InterPro" id="IPR025610">
    <property type="entry name" value="MYC/MYB_N"/>
</dbReference>
<dbReference type="InterPro" id="IPR011598">
    <property type="entry name" value="bHLH_dom"/>
</dbReference>
<dbReference type="PANTHER" id="PTHR46266:SF3">
    <property type="entry name" value="TRANSCRIPTION FACTOR EGL1"/>
    <property type="match status" value="1"/>
</dbReference>
<keyword evidence="3" id="KW-0010">Activator</keyword>
<dbReference type="EMBL" id="JBJUIK010000017">
    <property type="protein sequence ID" value="KAL3498848.1"/>
    <property type="molecule type" value="Genomic_DNA"/>
</dbReference>
<dbReference type="SMART" id="SM00353">
    <property type="entry name" value="HLH"/>
    <property type="match status" value="1"/>
</dbReference>
<dbReference type="Gene3D" id="3.30.559.10">
    <property type="entry name" value="Chloramphenicol acetyltransferase-like domain"/>
    <property type="match status" value="1"/>
</dbReference>
<keyword evidence="8" id="KW-1185">Reference proteome</keyword>
<sequence length="846" mass="96136">METGLQNNEDGGVLLENLRMQLALAVKSIQWSYAIFWSISSKQPGVLEWVEGYYNGDIKTRKTVQSAEVNDADKLGLQRSEQLRELYESLSAAADHQTNTNPQANNKRPSVALSPEDLTDTEWYFLGCMSFVFNIGQGLPGRTLAKNQITWLCNAHQADSKIFTRSLLAKSATIQTVVCFPYLGGVVELGVTDHVTEDRNLIQHIKSTFLDNPCPLISKIPNYVAYEHDKDIIFREILDENMTETDLDPLDDFEEGKTCSPNINITGFEAEDQLADEISSRMDDEISNCVHNSMNSSDCISQTYANPEEKGVPLDCILENHLDNHLEKGVPLSNEERVKNDYLNDFQECNQKQLGNFNFRGDDVHYQGALSALLKSSHQLILGPYFGNNNQESSFVRWKKGRSQVLDQTAGGASAMPQNLLKKVLFGFARLHCHGELESSKGCGKREKIWSPEADEFDNNHVLAERKRRERLNERFMMLGSLVPSNGKVDKVSILYHTIDYLKELERRVEELESCKEATEVEAGTRGRHQEAIERSSDNYFNDKVGKSRKQLIRKRKASDVEEIEPKTDRRMFRESLIDDVSVNVIDKNALIVVKCPWTESVFLEIMEAVSKFNLDSHTVQSSKADGSLSLSIKAKPEKDKMQAWHLFFLPSMCQEAKDVQEEENINQHEIFTTIEALGAYIWRSRYRALRQNPDGITIILLAMGIRNFIKPPLPQGYYGNAFLTANVELLGRDLEDGPLSKVAKQEKNDVPADDQDNMGDYVSILLSDWRRLILLEEDDFGWKSCINFVPISWSNYGYYDLCVFTNPPRNDTKMKGGVRIYLSLPAAAMQRFNQEMDARKIMDLS</sequence>
<dbReference type="Pfam" id="PF02458">
    <property type="entry name" value="Transferase"/>
    <property type="match status" value="1"/>
</dbReference>
<evidence type="ECO:0000256" key="4">
    <source>
        <dbReference type="ARBA" id="ARBA00023163"/>
    </source>
</evidence>
<evidence type="ECO:0000313" key="7">
    <source>
        <dbReference type="EMBL" id="KAL3498848.1"/>
    </source>
</evidence>